<reference evidence="3" key="1">
    <citation type="submission" date="2022-11" db="UniProtKB">
        <authorList>
            <consortium name="WormBaseParasite"/>
        </authorList>
    </citation>
    <scope>IDENTIFICATION</scope>
</reference>
<protein>
    <submittedName>
        <fullName evidence="3">Uncharacterized protein</fullName>
    </submittedName>
</protein>
<evidence type="ECO:0000256" key="1">
    <source>
        <dbReference type="SAM" id="SignalP"/>
    </source>
</evidence>
<dbReference type="WBParaSite" id="jg2203">
    <property type="protein sequence ID" value="jg2203"/>
    <property type="gene ID" value="jg2203"/>
</dbReference>
<dbReference type="AlphaFoldDB" id="A0A915DQE5"/>
<proteinExistence type="predicted"/>
<evidence type="ECO:0000313" key="2">
    <source>
        <dbReference type="Proteomes" id="UP000887574"/>
    </source>
</evidence>
<feature type="signal peptide" evidence="1">
    <location>
        <begin position="1"/>
        <end position="26"/>
    </location>
</feature>
<feature type="chain" id="PRO_5037483111" evidence="1">
    <location>
        <begin position="27"/>
        <end position="146"/>
    </location>
</feature>
<dbReference type="Proteomes" id="UP000887574">
    <property type="component" value="Unplaced"/>
</dbReference>
<accession>A0A915DQE5</accession>
<name>A0A915DQE5_9BILA</name>
<evidence type="ECO:0000313" key="3">
    <source>
        <dbReference type="WBParaSite" id="jg2203"/>
    </source>
</evidence>
<keyword evidence="1" id="KW-0732">Signal</keyword>
<organism evidence="2 3">
    <name type="scientific">Ditylenchus dipsaci</name>
    <dbReference type="NCBI Taxonomy" id="166011"/>
    <lineage>
        <taxon>Eukaryota</taxon>
        <taxon>Metazoa</taxon>
        <taxon>Ecdysozoa</taxon>
        <taxon>Nematoda</taxon>
        <taxon>Chromadorea</taxon>
        <taxon>Rhabditida</taxon>
        <taxon>Tylenchina</taxon>
        <taxon>Tylenchomorpha</taxon>
        <taxon>Sphaerularioidea</taxon>
        <taxon>Anguinidae</taxon>
        <taxon>Anguininae</taxon>
        <taxon>Ditylenchus</taxon>
    </lineage>
</organism>
<sequence length="146" mass="16527">MSLQIFSSFTTQLLFSCLVILTVVSAAPRIMSSEDENQTNKLTSSNNQIQELREPISLSHSLQNMGAQEELGEDINSISDHFLALKRRIGLTMPNILHAYAGPQGGKGLYDPMLMQKRRIGLRLPNIIYMRDLEKRMASEWSPYNN</sequence>
<keyword evidence="2" id="KW-1185">Reference proteome</keyword>